<keyword evidence="2" id="KW-1185">Reference proteome</keyword>
<reference evidence="1 2" key="1">
    <citation type="submission" date="2018-11" db="EMBL/GenBank/DDBJ databases">
        <title>Genome sequence and assembly of Colletotrichum sidae.</title>
        <authorList>
            <person name="Gan P."/>
            <person name="Shirasu K."/>
        </authorList>
    </citation>
    <scope>NUCLEOTIDE SEQUENCE [LARGE SCALE GENOMIC DNA]</scope>
    <source>
        <strain evidence="1 2">CBS 518.97</strain>
    </source>
</reference>
<accession>A0A4R8TSE5</accession>
<gene>
    <name evidence="1" type="ORF">C8034_v006121</name>
</gene>
<proteinExistence type="predicted"/>
<organism evidence="1 2">
    <name type="scientific">Colletotrichum sidae</name>
    <dbReference type="NCBI Taxonomy" id="1347389"/>
    <lineage>
        <taxon>Eukaryota</taxon>
        <taxon>Fungi</taxon>
        <taxon>Dikarya</taxon>
        <taxon>Ascomycota</taxon>
        <taxon>Pezizomycotina</taxon>
        <taxon>Sordariomycetes</taxon>
        <taxon>Hypocreomycetidae</taxon>
        <taxon>Glomerellales</taxon>
        <taxon>Glomerellaceae</taxon>
        <taxon>Colletotrichum</taxon>
        <taxon>Colletotrichum orbiculare species complex</taxon>
    </lineage>
</organism>
<evidence type="ECO:0008006" key="3">
    <source>
        <dbReference type="Google" id="ProtNLM"/>
    </source>
</evidence>
<dbReference type="AlphaFoldDB" id="A0A4R8TSE5"/>
<evidence type="ECO:0000313" key="1">
    <source>
        <dbReference type="EMBL" id="TEA21995.1"/>
    </source>
</evidence>
<sequence length="459" mass="52174">MPSTANAVALFAALPRELQCEVLLHLDLVDRLNLIQFHPSFQLAVAGDISWFIPLLLHPDARNAAFAAIHAPVRGAREHVRQFRRRVEAHLTTFHQGGFRSSYPDPWSKPDGTHARSRANPKALARFRDLLHLLRAVDVLLRDNVVKWFYSPFDGSANPFDVMRSALEPGTDQYPDVGALLAGRGLGPGHALAADIKYREVFFQARFFELELFTRLFYSNPLKPLYSSADTSSVAHSAPRTGQMTTRDARTHGLLTRWDNPRRYALWTAEPKTPGSNGMIKASTLTSLFSRLLWIQYALWAFDHLSASELPHQLDLDDDKAKWPEVSRFLCYLTSLGLGFFRRCFDMTKEERQIILQAKFEHIRRLPVNHVPSFGMGDLSNGTDDIVSVSDVQKDIAGHVANIAREGHIGLLTQISFDRWTALNDIETLLFWEQRLLLHSMHLFRNGGPGVKEYIWRSW</sequence>
<protein>
    <recommendedName>
        <fullName evidence="3">F-box domain-containing protein</fullName>
    </recommendedName>
</protein>
<dbReference type="EMBL" id="QAPF01000011">
    <property type="protein sequence ID" value="TEA21995.1"/>
    <property type="molecule type" value="Genomic_DNA"/>
</dbReference>
<comment type="caution">
    <text evidence="1">The sequence shown here is derived from an EMBL/GenBank/DDBJ whole genome shotgun (WGS) entry which is preliminary data.</text>
</comment>
<evidence type="ECO:0000313" key="2">
    <source>
        <dbReference type="Proteomes" id="UP000295604"/>
    </source>
</evidence>
<dbReference type="Proteomes" id="UP000295604">
    <property type="component" value="Unassembled WGS sequence"/>
</dbReference>
<name>A0A4R8TSE5_9PEZI</name>